<dbReference type="InterPro" id="IPR050090">
    <property type="entry name" value="Tyrosine_recombinase_XerCD"/>
</dbReference>
<keyword evidence="1" id="KW-0229">DNA integration</keyword>
<evidence type="ECO:0000313" key="5">
    <source>
        <dbReference type="Proteomes" id="UP000007374"/>
    </source>
</evidence>
<keyword evidence="2" id="KW-0233">DNA recombination</keyword>
<evidence type="ECO:0000259" key="3">
    <source>
        <dbReference type="PROSITE" id="PS51898"/>
    </source>
</evidence>
<dbReference type="InterPro" id="IPR013762">
    <property type="entry name" value="Integrase-like_cat_sf"/>
</dbReference>
<dbReference type="PANTHER" id="PTHR30349">
    <property type="entry name" value="PHAGE INTEGRASE-RELATED"/>
    <property type="match status" value="1"/>
</dbReference>
<gene>
    <name evidence="4" type="ORF">NA8A_04385</name>
</gene>
<protein>
    <submittedName>
        <fullName evidence="4">Phage integrase family protein</fullName>
    </submittedName>
</protein>
<dbReference type="PATRIC" id="fig|1231190.3.peg.916"/>
<dbReference type="EMBL" id="AMSI01000002">
    <property type="protein sequence ID" value="EKF44019.1"/>
    <property type="molecule type" value="Genomic_DNA"/>
</dbReference>
<evidence type="ECO:0000313" key="4">
    <source>
        <dbReference type="EMBL" id="EKF44019.1"/>
    </source>
</evidence>
<organism evidence="4 5">
    <name type="scientific">Nitratireductor indicus C115</name>
    <dbReference type="NCBI Taxonomy" id="1231190"/>
    <lineage>
        <taxon>Bacteria</taxon>
        <taxon>Pseudomonadati</taxon>
        <taxon>Pseudomonadota</taxon>
        <taxon>Alphaproteobacteria</taxon>
        <taxon>Hyphomicrobiales</taxon>
        <taxon>Phyllobacteriaceae</taxon>
        <taxon>Nitratireductor</taxon>
    </lineage>
</organism>
<evidence type="ECO:0000256" key="2">
    <source>
        <dbReference type="ARBA" id="ARBA00023172"/>
    </source>
</evidence>
<dbReference type="Gene3D" id="1.10.443.10">
    <property type="entry name" value="Intergrase catalytic core"/>
    <property type="match status" value="1"/>
</dbReference>
<proteinExistence type="predicted"/>
<dbReference type="Proteomes" id="UP000007374">
    <property type="component" value="Unassembled WGS sequence"/>
</dbReference>
<accession>K2P1K1</accession>
<feature type="domain" description="Tyr recombinase" evidence="3">
    <location>
        <begin position="239"/>
        <end position="423"/>
    </location>
</feature>
<keyword evidence="5" id="KW-1185">Reference proteome</keyword>
<dbReference type="eggNOG" id="COG0582">
    <property type="taxonomic scope" value="Bacteria"/>
</dbReference>
<name>K2P1K1_9HYPH</name>
<sequence>MRRVPARLQLVDERSPSIRQSLKTGDLALARAKRDLLEEADNALWASLLLDAPRDTARARYQAAVKRVEALGFTFRSGAALGKSASLDDIIARLETIENGSLSREASKAVVGAVPLPTVTVSKAFEIYVDEIVADELVNKSQNQRAQWKKVKRRAVNNFVDLVGDKEMTEITREDAQRFYRFWLEKVAPKGRKATHSASSGNRDLGNLRVLYEAYFTHMGETDRFNPFSKLNFHEKKKRIRPPFSVEWIVGTILKPGAMQTMNDEARGVALALIETGARPSEIANLTKQSIHIDADIPHLSIEPRVDPEDPREIKTASSERKLPLIGVALEVFSRFPEGFPRYRNRENDLSATLNKYFRENGLFPSRSHTIYSFRHSFEDRMKIAGLDPELRMILMGHTIDRPRYGAGGTMEWRQNELKKIALPFDPAIV</sequence>
<dbReference type="PROSITE" id="PS51898">
    <property type="entry name" value="TYR_RECOMBINASE"/>
    <property type="match status" value="1"/>
</dbReference>
<dbReference type="GO" id="GO:0003677">
    <property type="term" value="F:DNA binding"/>
    <property type="evidence" value="ECO:0007669"/>
    <property type="project" value="InterPro"/>
</dbReference>
<dbReference type="AlphaFoldDB" id="K2P1K1"/>
<dbReference type="SUPFAM" id="SSF56349">
    <property type="entry name" value="DNA breaking-rejoining enzymes"/>
    <property type="match status" value="1"/>
</dbReference>
<dbReference type="GO" id="GO:0015074">
    <property type="term" value="P:DNA integration"/>
    <property type="evidence" value="ECO:0007669"/>
    <property type="project" value="UniProtKB-KW"/>
</dbReference>
<dbReference type="STRING" id="721133.SAMN05216176_101435"/>
<dbReference type="InterPro" id="IPR011010">
    <property type="entry name" value="DNA_brk_join_enz"/>
</dbReference>
<evidence type="ECO:0000256" key="1">
    <source>
        <dbReference type="ARBA" id="ARBA00022908"/>
    </source>
</evidence>
<dbReference type="InterPro" id="IPR002104">
    <property type="entry name" value="Integrase_catalytic"/>
</dbReference>
<comment type="caution">
    <text evidence="4">The sequence shown here is derived from an EMBL/GenBank/DDBJ whole genome shotgun (WGS) entry which is preliminary data.</text>
</comment>
<reference evidence="4 5" key="1">
    <citation type="journal article" date="2012" name="J. Bacteriol.">
        <title>Genome Sequence of Nitratireductor indicus Type Strain C115.</title>
        <authorList>
            <person name="Lai Q."/>
            <person name="Li G."/>
            <person name="Yu Z."/>
            <person name="Shao Z."/>
        </authorList>
    </citation>
    <scope>NUCLEOTIDE SEQUENCE [LARGE SCALE GENOMIC DNA]</scope>
    <source>
        <strain evidence="4 5">C115</strain>
    </source>
</reference>
<dbReference type="GO" id="GO:0006310">
    <property type="term" value="P:DNA recombination"/>
    <property type="evidence" value="ECO:0007669"/>
    <property type="project" value="UniProtKB-KW"/>
</dbReference>